<keyword evidence="2" id="KW-1185">Reference proteome</keyword>
<accession>A0A9Q0NZW2</accession>
<proteinExistence type="predicted"/>
<dbReference type="EMBL" id="JAPFFK010000020">
    <property type="protein sequence ID" value="KAJ6679015.1"/>
    <property type="molecule type" value="Genomic_DNA"/>
</dbReference>
<gene>
    <name evidence="1" type="ORF">OIU79_018891</name>
</gene>
<evidence type="ECO:0000313" key="2">
    <source>
        <dbReference type="Proteomes" id="UP001151532"/>
    </source>
</evidence>
<dbReference type="Proteomes" id="UP001151532">
    <property type="component" value="Chromosome 14"/>
</dbReference>
<sequence>MLPAFHFRCGTNECLHTHLA</sequence>
<reference evidence="1" key="1">
    <citation type="submission" date="2022-11" db="EMBL/GenBank/DDBJ databases">
        <authorList>
            <person name="Hyden B.L."/>
            <person name="Feng K."/>
            <person name="Yates T."/>
            <person name="Jawdy S."/>
            <person name="Smart L.B."/>
            <person name="Muchero W."/>
        </authorList>
    </citation>
    <scope>NUCLEOTIDE SEQUENCE</scope>
    <source>
        <tissue evidence="1">Shoot tip</tissue>
    </source>
</reference>
<protein>
    <submittedName>
        <fullName evidence="1">Uncharacterized protein</fullName>
    </submittedName>
</protein>
<comment type="caution">
    <text evidence="1">The sequence shown here is derived from an EMBL/GenBank/DDBJ whole genome shotgun (WGS) entry which is preliminary data.</text>
</comment>
<feature type="non-terminal residue" evidence="1">
    <location>
        <position position="20"/>
    </location>
</feature>
<name>A0A9Q0NZW2_SALPP</name>
<organism evidence="1 2">
    <name type="scientific">Salix purpurea</name>
    <name type="common">Purple osier willow</name>
    <dbReference type="NCBI Taxonomy" id="77065"/>
    <lineage>
        <taxon>Eukaryota</taxon>
        <taxon>Viridiplantae</taxon>
        <taxon>Streptophyta</taxon>
        <taxon>Embryophyta</taxon>
        <taxon>Tracheophyta</taxon>
        <taxon>Spermatophyta</taxon>
        <taxon>Magnoliopsida</taxon>
        <taxon>eudicotyledons</taxon>
        <taxon>Gunneridae</taxon>
        <taxon>Pentapetalae</taxon>
        <taxon>rosids</taxon>
        <taxon>fabids</taxon>
        <taxon>Malpighiales</taxon>
        <taxon>Salicaceae</taxon>
        <taxon>Saliceae</taxon>
        <taxon>Salix</taxon>
    </lineage>
</organism>
<evidence type="ECO:0000313" key="1">
    <source>
        <dbReference type="EMBL" id="KAJ6679015.1"/>
    </source>
</evidence>
<dbReference type="AlphaFoldDB" id="A0A9Q0NZW2"/>
<reference evidence="1" key="2">
    <citation type="journal article" date="2023" name="Int. J. Mol. Sci.">
        <title>De Novo Assembly and Annotation of 11 Diverse Shrub Willow (Salix) Genomes Reveals Novel Gene Organization in Sex-Linked Regions.</title>
        <authorList>
            <person name="Hyden B."/>
            <person name="Feng K."/>
            <person name="Yates T.B."/>
            <person name="Jawdy S."/>
            <person name="Cereghino C."/>
            <person name="Smart L.B."/>
            <person name="Muchero W."/>
        </authorList>
    </citation>
    <scope>NUCLEOTIDE SEQUENCE</scope>
    <source>
        <tissue evidence="1">Shoot tip</tissue>
    </source>
</reference>